<comment type="caution">
    <text evidence="1">The sequence shown here is derived from an EMBL/GenBank/DDBJ whole genome shotgun (WGS) entry which is preliminary data.</text>
</comment>
<evidence type="ECO:0000313" key="1">
    <source>
        <dbReference type="EMBL" id="KAH3684415.1"/>
    </source>
</evidence>
<evidence type="ECO:0000313" key="2">
    <source>
        <dbReference type="Proteomes" id="UP000774326"/>
    </source>
</evidence>
<proteinExistence type="predicted"/>
<accession>A0A9P8Q7K0</accession>
<keyword evidence="2" id="KW-1185">Reference proteome</keyword>
<dbReference type="AlphaFoldDB" id="A0A9P8Q7K0"/>
<organism evidence="1 2">
    <name type="scientific">Wickerhamomyces pijperi</name>
    <name type="common">Yeast</name>
    <name type="synonym">Pichia pijperi</name>
    <dbReference type="NCBI Taxonomy" id="599730"/>
    <lineage>
        <taxon>Eukaryota</taxon>
        <taxon>Fungi</taxon>
        <taxon>Dikarya</taxon>
        <taxon>Ascomycota</taxon>
        <taxon>Saccharomycotina</taxon>
        <taxon>Saccharomycetes</taxon>
        <taxon>Phaffomycetales</taxon>
        <taxon>Wickerhamomycetaceae</taxon>
        <taxon>Wickerhamomyces</taxon>
    </lineage>
</organism>
<gene>
    <name evidence="1" type="ORF">WICPIJ_004601</name>
</gene>
<name>A0A9P8Q7K0_WICPI</name>
<sequence length="212" mass="22709">MVENPSALAIVPRQVAEDSSSALVDEPIGQLDVAQAGSVKENSLLRMVRIWVVDVSENPLVQDLDSLSRQISTLLVSLRTLSRPLVKEEGDLIGEGDLVSSSSVSTEDVDSERRCCGGKLLLLSCGENAEYAGDAMRDAGWVDVGAGWWTLEDSESAGRSSASELEAQSSSSSLESSSCLLLWNWSMLLRMLLMGGSLNVPSLWMVVLIGCC</sequence>
<dbReference type="Proteomes" id="UP000774326">
    <property type="component" value="Unassembled WGS sequence"/>
</dbReference>
<dbReference type="EMBL" id="JAEUBG010002512">
    <property type="protein sequence ID" value="KAH3684415.1"/>
    <property type="molecule type" value="Genomic_DNA"/>
</dbReference>
<protein>
    <submittedName>
        <fullName evidence="1">Uncharacterized protein</fullName>
    </submittedName>
</protein>
<reference evidence="1" key="2">
    <citation type="submission" date="2021-01" db="EMBL/GenBank/DDBJ databases">
        <authorList>
            <person name="Schikora-Tamarit M.A."/>
        </authorList>
    </citation>
    <scope>NUCLEOTIDE SEQUENCE</scope>
    <source>
        <strain evidence="1">CBS2887</strain>
    </source>
</reference>
<reference evidence="1" key="1">
    <citation type="journal article" date="2021" name="Open Biol.">
        <title>Shared evolutionary footprints suggest mitochondrial oxidative damage underlies multiple complex I losses in fungi.</title>
        <authorList>
            <person name="Schikora-Tamarit M.A."/>
            <person name="Marcet-Houben M."/>
            <person name="Nosek J."/>
            <person name="Gabaldon T."/>
        </authorList>
    </citation>
    <scope>NUCLEOTIDE SEQUENCE</scope>
    <source>
        <strain evidence="1">CBS2887</strain>
    </source>
</reference>